<feature type="transmembrane region" description="Helical" evidence="1">
    <location>
        <begin position="98"/>
        <end position="120"/>
    </location>
</feature>
<dbReference type="RefSeq" id="WP_129080283.1">
    <property type="nucleotide sequence ID" value="NZ_QOUX01000047.1"/>
</dbReference>
<keyword evidence="1" id="KW-1133">Transmembrane helix</keyword>
<name>A0A4Q0VPP3_9BACI</name>
<reference evidence="2 3" key="1">
    <citation type="journal article" date="2019" name="Int. J. Syst. Evol. Microbiol.">
        <title>Anaerobacillus alkaliphilus sp. nov., a novel alkaliphilic and moderately halophilic bacterium.</title>
        <authorList>
            <person name="Borsodi A.K."/>
            <person name="Aszalos J.M."/>
            <person name="Bihari P."/>
            <person name="Nagy I."/>
            <person name="Schumann P."/>
            <person name="Sproer C."/>
            <person name="Kovacs A.L."/>
            <person name="Boka K."/>
            <person name="Dobosy P."/>
            <person name="Ovari M."/>
            <person name="Szili-Kovacs T."/>
            <person name="Toth E."/>
        </authorList>
    </citation>
    <scope>NUCLEOTIDE SEQUENCE [LARGE SCALE GENOMIC DNA]</scope>
    <source>
        <strain evidence="2 3">B16-10</strain>
    </source>
</reference>
<dbReference type="AlphaFoldDB" id="A0A4Q0VPP3"/>
<evidence type="ECO:0000313" key="2">
    <source>
        <dbReference type="EMBL" id="RXI96305.1"/>
    </source>
</evidence>
<evidence type="ECO:0000256" key="1">
    <source>
        <dbReference type="SAM" id="Phobius"/>
    </source>
</evidence>
<sequence length="158" mass="18628">MKREKLSNNILYNQVRYKNLRSRAGDELKILEEYFGKNFTSERLKYQSILFHLTAYQKEISYFGLRGVFVGVIAAILTYGFNTVILSEILKVSEETKLAGFITAILSTIIFVLIFYITLWEPFSIDRKRRDQLYINEYMIELVKDKINTIDSMENRIV</sequence>
<feature type="transmembrane region" description="Helical" evidence="1">
    <location>
        <begin position="63"/>
        <end position="86"/>
    </location>
</feature>
<organism evidence="2 3">
    <name type="scientific">Anaerobacillus alkaliphilus</name>
    <dbReference type="NCBI Taxonomy" id="1548597"/>
    <lineage>
        <taxon>Bacteria</taxon>
        <taxon>Bacillati</taxon>
        <taxon>Bacillota</taxon>
        <taxon>Bacilli</taxon>
        <taxon>Bacillales</taxon>
        <taxon>Bacillaceae</taxon>
        <taxon>Anaerobacillus</taxon>
    </lineage>
</organism>
<keyword evidence="1" id="KW-0812">Transmembrane</keyword>
<dbReference type="OrthoDB" id="2880315at2"/>
<evidence type="ECO:0000313" key="3">
    <source>
        <dbReference type="Proteomes" id="UP000290649"/>
    </source>
</evidence>
<keyword evidence="3" id="KW-1185">Reference proteome</keyword>
<proteinExistence type="predicted"/>
<dbReference type="Proteomes" id="UP000290649">
    <property type="component" value="Unassembled WGS sequence"/>
</dbReference>
<accession>A0A4Q0VPP3</accession>
<comment type="caution">
    <text evidence="2">The sequence shown here is derived from an EMBL/GenBank/DDBJ whole genome shotgun (WGS) entry which is preliminary data.</text>
</comment>
<gene>
    <name evidence="2" type="ORF">DS745_21490</name>
</gene>
<protein>
    <submittedName>
        <fullName evidence="2">Uncharacterized protein</fullName>
    </submittedName>
</protein>
<dbReference type="EMBL" id="QOUX01000047">
    <property type="protein sequence ID" value="RXI96305.1"/>
    <property type="molecule type" value="Genomic_DNA"/>
</dbReference>
<keyword evidence="1" id="KW-0472">Membrane</keyword>